<dbReference type="GO" id="GO:0000976">
    <property type="term" value="F:transcription cis-regulatory region binding"/>
    <property type="evidence" value="ECO:0007669"/>
    <property type="project" value="TreeGrafter"/>
</dbReference>
<dbReference type="SUPFAM" id="SSF46689">
    <property type="entry name" value="Homeodomain-like"/>
    <property type="match status" value="1"/>
</dbReference>
<protein>
    <submittedName>
        <fullName evidence="6">HTH-type transcriptional repressor NicS</fullName>
    </submittedName>
</protein>
<dbReference type="Gene3D" id="1.10.10.60">
    <property type="entry name" value="Homeodomain-like"/>
    <property type="match status" value="1"/>
</dbReference>
<dbReference type="PANTHER" id="PTHR30055">
    <property type="entry name" value="HTH-TYPE TRANSCRIPTIONAL REGULATOR RUTR"/>
    <property type="match status" value="1"/>
</dbReference>
<dbReference type="SUPFAM" id="SSF48498">
    <property type="entry name" value="Tetracyclin repressor-like, C-terminal domain"/>
    <property type="match status" value="1"/>
</dbReference>
<dbReference type="Gene3D" id="1.10.357.10">
    <property type="entry name" value="Tetracycline Repressor, domain 2"/>
    <property type="match status" value="1"/>
</dbReference>
<evidence type="ECO:0000256" key="4">
    <source>
        <dbReference type="PROSITE-ProRule" id="PRU00335"/>
    </source>
</evidence>
<dbReference type="OrthoDB" id="268339at2"/>
<dbReference type="InterPro" id="IPR041490">
    <property type="entry name" value="KstR2_TetR_C"/>
</dbReference>
<evidence type="ECO:0000256" key="1">
    <source>
        <dbReference type="ARBA" id="ARBA00023015"/>
    </source>
</evidence>
<accession>A0A4Y7RQ25</accession>
<dbReference type="PANTHER" id="PTHR30055:SF234">
    <property type="entry name" value="HTH-TYPE TRANSCRIPTIONAL REGULATOR BETI"/>
    <property type="match status" value="1"/>
</dbReference>
<evidence type="ECO:0000313" key="7">
    <source>
        <dbReference type="Proteomes" id="UP000297597"/>
    </source>
</evidence>
<evidence type="ECO:0000313" key="6">
    <source>
        <dbReference type="EMBL" id="TEB10961.1"/>
    </source>
</evidence>
<dbReference type="Pfam" id="PF17932">
    <property type="entry name" value="TetR_C_24"/>
    <property type="match status" value="1"/>
</dbReference>
<keyword evidence="7" id="KW-1185">Reference proteome</keyword>
<feature type="DNA-binding region" description="H-T-H motif" evidence="4">
    <location>
        <begin position="27"/>
        <end position="46"/>
    </location>
</feature>
<dbReference type="InterPro" id="IPR036271">
    <property type="entry name" value="Tet_transcr_reg_TetR-rel_C_sf"/>
</dbReference>
<dbReference type="GO" id="GO:0003700">
    <property type="term" value="F:DNA-binding transcription factor activity"/>
    <property type="evidence" value="ECO:0007669"/>
    <property type="project" value="TreeGrafter"/>
</dbReference>
<reference evidence="6 7" key="1">
    <citation type="journal article" date="2018" name="Environ. Microbiol.">
        <title>Novel energy conservation strategies and behaviour of Pelotomaculum schinkii driving syntrophic propionate catabolism.</title>
        <authorList>
            <person name="Hidalgo-Ahumada C.A.P."/>
            <person name="Nobu M.K."/>
            <person name="Narihiro T."/>
            <person name="Tamaki H."/>
            <person name="Liu W.T."/>
            <person name="Kamagata Y."/>
            <person name="Stams A.J.M."/>
            <person name="Imachi H."/>
            <person name="Sousa D.Z."/>
        </authorList>
    </citation>
    <scope>NUCLEOTIDE SEQUENCE [LARGE SCALE GENOMIC DNA]</scope>
    <source>
        <strain evidence="6 7">MGP</strain>
    </source>
</reference>
<dbReference type="AlphaFoldDB" id="A0A4Y7RQ25"/>
<dbReference type="Pfam" id="PF00440">
    <property type="entry name" value="TetR_N"/>
    <property type="match status" value="1"/>
</dbReference>
<dbReference type="EMBL" id="QFFZ01000019">
    <property type="protein sequence ID" value="TEB10961.1"/>
    <property type="molecule type" value="Genomic_DNA"/>
</dbReference>
<keyword evidence="2 4" id="KW-0238">DNA-binding</keyword>
<dbReference type="Proteomes" id="UP000297597">
    <property type="component" value="Unassembled WGS sequence"/>
</dbReference>
<evidence type="ECO:0000256" key="2">
    <source>
        <dbReference type="ARBA" id="ARBA00023125"/>
    </source>
</evidence>
<dbReference type="PROSITE" id="PS50977">
    <property type="entry name" value="HTH_TETR_2"/>
    <property type="match status" value="1"/>
</dbReference>
<evidence type="ECO:0000259" key="5">
    <source>
        <dbReference type="PROSITE" id="PS50977"/>
    </source>
</evidence>
<feature type="domain" description="HTH tetR-type" evidence="5">
    <location>
        <begin position="4"/>
        <end position="64"/>
    </location>
</feature>
<dbReference type="InterPro" id="IPR050109">
    <property type="entry name" value="HTH-type_TetR-like_transc_reg"/>
</dbReference>
<dbReference type="RefSeq" id="WP_134213818.1">
    <property type="nucleotide sequence ID" value="NZ_QFFZ01000019.1"/>
</dbReference>
<name>A0A4Y7RQ25_9FIRM</name>
<organism evidence="6 7">
    <name type="scientific">Pelotomaculum propionicicum</name>
    <dbReference type="NCBI Taxonomy" id="258475"/>
    <lineage>
        <taxon>Bacteria</taxon>
        <taxon>Bacillati</taxon>
        <taxon>Bacillota</taxon>
        <taxon>Clostridia</taxon>
        <taxon>Eubacteriales</taxon>
        <taxon>Desulfotomaculaceae</taxon>
        <taxon>Pelotomaculum</taxon>
    </lineage>
</organism>
<keyword evidence="3" id="KW-0804">Transcription</keyword>
<dbReference type="InterPro" id="IPR001647">
    <property type="entry name" value="HTH_TetR"/>
</dbReference>
<comment type="caution">
    <text evidence="6">The sequence shown here is derived from an EMBL/GenBank/DDBJ whole genome shotgun (WGS) entry which is preliminary data.</text>
</comment>
<sequence>MMEDNSRARIVAETMKLFNYRGYKSVTMREIANHLGISSRTLYNLFPSKEDIAEEVISLLSQNVNEGILQVRNSKSDPVSKLRQVIYLVKNELIAINPLLIRDISLYVPNLNQRILNRRDEFVQLIEDYIKQGQAAGLIKKEINPELAAHTYIGMLRALINTQNDDMHGYSKEEVFDFLICIFFTGICENHTSK</sequence>
<dbReference type="PRINTS" id="PR00455">
    <property type="entry name" value="HTHTETR"/>
</dbReference>
<gene>
    <name evidence="6" type="primary">nicS</name>
    <name evidence="6" type="ORF">Pmgp_01977</name>
</gene>
<keyword evidence="1" id="KW-0805">Transcription regulation</keyword>
<dbReference type="InterPro" id="IPR009057">
    <property type="entry name" value="Homeodomain-like_sf"/>
</dbReference>
<proteinExistence type="predicted"/>
<evidence type="ECO:0000256" key="3">
    <source>
        <dbReference type="ARBA" id="ARBA00023163"/>
    </source>
</evidence>